<evidence type="ECO:0000313" key="2">
    <source>
        <dbReference type="EMBL" id="SHD78366.1"/>
    </source>
</evidence>
<feature type="transmembrane region" description="Helical" evidence="1">
    <location>
        <begin position="15"/>
        <end position="36"/>
    </location>
</feature>
<accession>M1YS35</accession>
<dbReference type="GO" id="GO:0022857">
    <property type="term" value="F:transmembrane transporter activity"/>
    <property type="evidence" value="ECO:0007669"/>
    <property type="project" value="InterPro"/>
</dbReference>
<keyword evidence="3" id="KW-1185">Reference proteome</keyword>
<keyword evidence="1" id="KW-0472">Membrane</keyword>
<feature type="transmembrane region" description="Helical" evidence="1">
    <location>
        <begin position="147"/>
        <end position="166"/>
    </location>
</feature>
<dbReference type="RefSeq" id="WP_005583045.1">
    <property type="nucleotide sequence ID" value="NZ_LT669839.1"/>
</dbReference>
<dbReference type="HOGENOM" id="CLU_088550_1_0_9"/>
<dbReference type="InterPro" id="IPR024529">
    <property type="entry name" value="ECF_trnsprt_substrate-spec"/>
</dbReference>
<feature type="transmembrane region" description="Helical" evidence="1">
    <location>
        <begin position="85"/>
        <end position="107"/>
    </location>
</feature>
<organism evidence="2 3">
    <name type="scientific">[Clostridium] ultunense Esp</name>
    <dbReference type="NCBI Taxonomy" id="1288971"/>
    <lineage>
        <taxon>Bacteria</taxon>
        <taxon>Bacillati</taxon>
        <taxon>Bacillota</taxon>
        <taxon>Tissierellia</taxon>
        <taxon>Tissierellales</taxon>
        <taxon>Tepidimicrobiaceae</taxon>
        <taxon>Schnuerera</taxon>
    </lineage>
</organism>
<dbReference type="Proteomes" id="UP000245423">
    <property type="component" value="Chromosome 1"/>
</dbReference>
<dbReference type="AlphaFoldDB" id="M1YS35"/>
<protein>
    <submittedName>
        <fullName evidence="2">Putative membrane protein</fullName>
    </submittedName>
</protein>
<feature type="transmembrane region" description="Helical" evidence="1">
    <location>
        <begin position="119"/>
        <end position="141"/>
    </location>
</feature>
<keyword evidence="1" id="KW-1133">Transmembrane helix</keyword>
<dbReference type="OrthoDB" id="9813540at2"/>
<keyword evidence="1" id="KW-0812">Transmembrane</keyword>
<feature type="transmembrane region" description="Helical" evidence="1">
    <location>
        <begin position="178"/>
        <end position="201"/>
    </location>
</feature>
<dbReference type="Pfam" id="PF12822">
    <property type="entry name" value="ECF_trnsprt"/>
    <property type="match status" value="1"/>
</dbReference>
<name>M1YS35_9FIRM</name>
<gene>
    <name evidence="2" type="ORF">CUESP1_3038</name>
</gene>
<sequence>MKKNAKALSTRKMTIVGLLGGISIVLGMTPLGFIPVGPTRATIMHIPVIIGAIMEGPLVGGLIGLIFGLFSIFQAVTNPTPVSFVFLNPIVSVLPRILIGIVAYYGYRFSKNLGTKKSIWILNIIWVVMFSYLIYGLYISIKDFTSLWAILVNIILIILTITIGIYGHKKMENKAIDIVISAALGTLTNTVGVLSAIYFIYGEQFVEKLGQNAEMARKVIFGIGVANGIPEIIIGIIVVTNVVAALNRKK</sequence>
<dbReference type="Gene3D" id="1.10.1760.20">
    <property type="match status" value="1"/>
</dbReference>
<evidence type="ECO:0000256" key="1">
    <source>
        <dbReference type="SAM" id="Phobius"/>
    </source>
</evidence>
<evidence type="ECO:0000313" key="3">
    <source>
        <dbReference type="Proteomes" id="UP000245423"/>
    </source>
</evidence>
<reference evidence="2 3" key="1">
    <citation type="submission" date="2016-11" db="EMBL/GenBank/DDBJ databases">
        <authorList>
            <person name="Manzoor S."/>
        </authorList>
    </citation>
    <scope>NUCLEOTIDE SEQUENCE [LARGE SCALE GENOMIC DNA]</scope>
    <source>
        <strain evidence="2">Clostridium ultunense strain Esp</strain>
    </source>
</reference>
<feature type="transmembrane region" description="Helical" evidence="1">
    <location>
        <begin position="48"/>
        <end position="73"/>
    </location>
</feature>
<proteinExistence type="predicted"/>
<dbReference type="EMBL" id="LT669839">
    <property type="protein sequence ID" value="SHD78366.1"/>
    <property type="molecule type" value="Genomic_DNA"/>
</dbReference>
<feature type="transmembrane region" description="Helical" evidence="1">
    <location>
        <begin position="221"/>
        <end position="246"/>
    </location>
</feature>